<name>A0A318T9A8_9BRAD</name>
<dbReference type="CDD" id="cd00093">
    <property type="entry name" value="HTH_XRE"/>
    <property type="match status" value="1"/>
</dbReference>
<dbReference type="InterPro" id="IPR001387">
    <property type="entry name" value="Cro/C1-type_HTH"/>
</dbReference>
<evidence type="ECO:0008006" key="3">
    <source>
        <dbReference type="Google" id="ProtNLM"/>
    </source>
</evidence>
<dbReference type="EMBL" id="QJTI01000026">
    <property type="protein sequence ID" value="PYF01133.1"/>
    <property type="molecule type" value="Genomic_DNA"/>
</dbReference>
<evidence type="ECO:0000313" key="2">
    <source>
        <dbReference type="Proteomes" id="UP000248148"/>
    </source>
</evidence>
<dbReference type="InterPro" id="IPR010982">
    <property type="entry name" value="Lambda_DNA-bd_dom_sf"/>
</dbReference>
<keyword evidence="2" id="KW-1185">Reference proteome</keyword>
<dbReference type="OrthoDB" id="5420607at2"/>
<dbReference type="Gene3D" id="1.10.260.40">
    <property type="entry name" value="lambda repressor-like DNA-binding domains"/>
    <property type="match status" value="1"/>
</dbReference>
<sequence length="113" mass="12310">MANKNPLLQAPPYPVEQALKRLGENLRVARIRRRITIEEAAEKIGTGRRAVMEAEKGKASTASGVYVALLWAYDLLGPFSDLANPATDEQGLALASAKEKMRVRKSKGLSGDF</sequence>
<protein>
    <recommendedName>
        <fullName evidence="3">Helix-turn-helix protein</fullName>
    </recommendedName>
</protein>
<proteinExistence type="predicted"/>
<dbReference type="AlphaFoldDB" id="A0A318T9A8"/>
<comment type="caution">
    <text evidence="1">The sequence shown here is derived from an EMBL/GenBank/DDBJ whole genome shotgun (WGS) entry which is preliminary data.</text>
</comment>
<accession>A0A318T9A8</accession>
<dbReference type="Proteomes" id="UP000248148">
    <property type="component" value="Unassembled WGS sequence"/>
</dbReference>
<dbReference type="GO" id="GO:0003677">
    <property type="term" value="F:DNA binding"/>
    <property type="evidence" value="ECO:0007669"/>
    <property type="project" value="InterPro"/>
</dbReference>
<dbReference type="SUPFAM" id="SSF47413">
    <property type="entry name" value="lambda repressor-like DNA-binding domains"/>
    <property type="match status" value="1"/>
</dbReference>
<gene>
    <name evidence="1" type="ORF">BJ122_12611</name>
</gene>
<dbReference type="RefSeq" id="WP_110782296.1">
    <property type="nucleotide sequence ID" value="NZ_QJTI01000026.1"/>
</dbReference>
<reference evidence="1 2" key="1">
    <citation type="submission" date="2018-06" db="EMBL/GenBank/DDBJ databases">
        <title>Genomic Encyclopedia of Archaeal and Bacterial Type Strains, Phase II (KMG-II): from individual species to whole genera.</title>
        <authorList>
            <person name="Goeker M."/>
        </authorList>
    </citation>
    <scope>NUCLEOTIDE SEQUENCE [LARGE SCALE GENOMIC DNA]</scope>
    <source>
        <strain evidence="1 2">JCM 11668</strain>
    </source>
</reference>
<evidence type="ECO:0000313" key="1">
    <source>
        <dbReference type="EMBL" id="PYF01133.1"/>
    </source>
</evidence>
<organism evidence="1 2">
    <name type="scientific">Rhodopseudomonas faecalis</name>
    <dbReference type="NCBI Taxonomy" id="99655"/>
    <lineage>
        <taxon>Bacteria</taxon>
        <taxon>Pseudomonadati</taxon>
        <taxon>Pseudomonadota</taxon>
        <taxon>Alphaproteobacteria</taxon>
        <taxon>Hyphomicrobiales</taxon>
        <taxon>Nitrobacteraceae</taxon>
        <taxon>Rhodopseudomonas</taxon>
    </lineage>
</organism>